<comment type="caution">
    <text evidence="3">The sequence shown here is derived from an EMBL/GenBank/DDBJ whole genome shotgun (WGS) entry which is preliminary data.</text>
</comment>
<evidence type="ECO:0000313" key="3">
    <source>
        <dbReference type="EMBL" id="KAA8495895.1"/>
    </source>
</evidence>
<dbReference type="EMBL" id="VRMN01000003">
    <property type="protein sequence ID" value="KAA8495895.1"/>
    <property type="molecule type" value="Genomic_DNA"/>
</dbReference>
<feature type="transmembrane region" description="Helical" evidence="2">
    <location>
        <begin position="50"/>
        <end position="71"/>
    </location>
</feature>
<evidence type="ECO:0000256" key="2">
    <source>
        <dbReference type="SAM" id="Phobius"/>
    </source>
</evidence>
<dbReference type="AlphaFoldDB" id="A0A5J4YXM0"/>
<proteinExistence type="predicted"/>
<feature type="transmembrane region" description="Helical" evidence="2">
    <location>
        <begin position="83"/>
        <end position="104"/>
    </location>
</feature>
<name>A0A5J4YXM0_PORPP</name>
<protein>
    <submittedName>
        <fullName evidence="3">Uncharacterized protein</fullName>
    </submittedName>
</protein>
<evidence type="ECO:0000256" key="1">
    <source>
        <dbReference type="SAM" id="MobiDB-lite"/>
    </source>
</evidence>
<keyword evidence="4" id="KW-1185">Reference proteome</keyword>
<organism evidence="3 4">
    <name type="scientific">Porphyridium purpureum</name>
    <name type="common">Red alga</name>
    <name type="synonym">Porphyridium cruentum</name>
    <dbReference type="NCBI Taxonomy" id="35688"/>
    <lineage>
        <taxon>Eukaryota</taxon>
        <taxon>Rhodophyta</taxon>
        <taxon>Bangiophyceae</taxon>
        <taxon>Porphyridiales</taxon>
        <taxon>Porphyridiaceae</taxon>
        <taxon>Porphyridium</taxon>
    </lineage>
</organism>
<feature type="region of interest" description="Disordered" evidence="1">
    <location>
        <begin position="110"/>
        <end position="131"/>
    </location>
</feature>
<accession>A0A5J4YXM0</accession>
<keyword evidence="2" id="KW-0472">Membrane</keyword>
<dbReference type="Proteomes" id="UP000324585">
    <property type="component" value="Unassembled WGS sequence"/>
</dbReference>
<evidence type="ECO:0000313" key="4">
    <source>
        <dbReference type="Proteomes" id="UP000324585"/>
    </source>
</evidence>
<gene>
    <name evidence="3" type="ORF">FVE85_2050</name>
</gene>
<keyword evidence="2" id="KW-0812">Transmembrane</keyword>
<keyword evidence="2" id="KW-1133">Transmembrane helix</keyword>
<reference evidence="4" key="1">
    <citation type="journal article" date="2019" name="Nat. Commun.">
        <title>Expansion of phycobilisome linker gene families in mesophilic red algae.</title>
        <authorList>
            <person name="Lee J."/>
            <person name="Kim D."/>
            <person name="Bhattacharya D."/>
            <person name="Yoon H.S."/>
        </authorList>
    </citation>
    <scope>NUCLEOTIDE SEQUENCE [LARGE SCALE GENOMIC DNA]</scope>
    <source>
        <strain evidence="4">CCMP 1328</strain>
    </source>
</reference>
<sequence length="379" mass="40826">MGTVQFHGAELCPRLTEMAVRTWVWLVVVVVRHVCWLRMRMRDHVLLTRWLPVIAVCNVASVVVLALETAPNAGMRMDSHLRVLVRVMLAVCALLQLVSFVCYLNSASGARKTASTGSSGPGGMTAPLARSSSPPHAFLSAAIGPQQTAFALAQGLQLASLAVVCLLGVLVGMHSDAWSHGYGSVARVPASALLASMCCDSASVEALAAILVDGGSEMEPFATGPLHDHIDDAFGGFDVGFREYDLLIRFRESSGQDQEEIRRHGATVDVVPARDAGTSCHEVCAREGKVCSEDGFEYIDDCKTISSVLPCKYCTTSAEHSEPIYPAMLVYHANSNDSVIPVYVHRVCLRAQSLEGMNRCDAGHPGLRRLCPCQERQST</sequence>